<feature type="binding site" evidence="2">
    <location>
        <position position="70"/>
    </location>
    <ligand>
        <name>substrate</name>
    </ligand>
</feature>
<feature type="binding site" evidence="2">
    <location>
        <begin position="66"/>
        <end position="68"/>
    </location>
    <ligand>
        <name>substrate</name>
    </ligand>
</feature>
<dbReference type="InterPro" id="IPR036424">
    <property type="entry name" value="UPP_synth-like_sf"/>
</dbReference>
<dbReference type="Gene3D" id="3.40.1180.10">
    <property type="entry name" value="Decaprenyl diphosphate synthase-like"/>
    <property type="match status" value="1"/>
</dbReference>
<dbReference type="Pfam" id="PF01255">
    <property type="entry name" value="Prenyltransf"/>
    <property type="match status" value="1"/>
</dbReference>
<dbReference type="PROSITE" id="PS01066">
    <property type="entry name" value="UPP_SYNTHASE"/>
    <property type="match status" value="1"/>
</dbReference>
<comment type="caution">
    <text evidence="3">The sequence shown here is derived from an EMBL/GenBank/DDBJ whole genome shotgun (WGS) entry which is preliminary data.</text>
</comment>
<evidence type="ECO:0000256" key="1">
    <source>
        <dbReference type="ARBA" id="ARBA00022679"/>
    </source>
</evidence>
<dbReference type="RefSeq" id="WP_377176222.1">
    <property type="nucleotide sequence ID" value="NZ_JBHTMY010000002.1"/>
</dbReference>
<dbReference type="InterPro" id="IPR018520">
    <property type="entry name" value="UPP_synth-like_CS"/>
</dbReference>
<dbReference type="EMBL" id="JBHTMY010000002">
    <property type="protein sequence ID" value="MFD1314530.1"/>
    <property type="molecule type" value="Genomic_DNA"/>
</dbReference>
<dbReference type="HAMAP" id="MF_01139">
    <property type="entry name" value="ISPT"/>
    <property type="match status" value="1"/>
</dbReference>
<reference evidence="4" key="1">
    <citation type="journal article" date="2019" name="Int. J. Syst. Evol. Microbiol.">
        <title>The Global Catalogue of Microorganisms (GCM) 10K type strain sequencing project: providing services to taxonomists for standard genome sequencing and annotation.</title>
        <authorList>
            <consortium name="The Broad Institute Genomics Platform"/>
            <consortium name="The Broad Institute Genome Sequencing Center for Infectious Disease"/>
            <person name="Wu L."/>
            <person name="Ma J."/>
        </authorList>
    </citation>
    <scope>NUCLEOTIDE SEQUENCE [LARGE SCALE GENOMIC DNA]</scope>
    <source>
        <strain evidence="4">CCUG 61485</strain>
    </source>
</reference>
<organism evidence="3 4">
    <name type="scientific">Namhaeicola litoreus</name>
    <dbReference type="NCBI Taxonomy" id="1052145"/>
    <lineage>
        <taxon>Bacteria</taxon>
        <taxon>Pseudomonadati</taxon>
        <taxon>Bacteroidota</taxon>
        <taxon>Flavobacteriia</taxon>
        <taxon>Flavobacteriales</taxon>
        <taxon>Flavobacteriaceae</taxon>
        <taxon>Namhaeicola</taxon>
    </lineage>
</organism>
<proteinExistence type="inferred from homology"/>
<dbReference type="SUPFAM" id="SSF64005">
    <property type="entry name" value="Undecaprenyl diphosphate synthase"/>
    <property type="match status" value="1"/>
</dbReference>
<sequence>MELKDQILANKLPQHVAIIMDGNGRWAQNQGKKRVFGHKNGVQSVRDTVEAAAEIGIKVLTLYTFSTENWSRPKSEVSTLMSLLVSSLRKELKVLTKNNIRLHTIGNVGKLPEKARKELIETIEKTSGNTGLILNLALNYGAREELIRAAQSISKKIVNNELLPEEIDEKVIESHLYTFNLPDVDFLIRTSGELRLSNFLLWQIAYAEMYFTEVLWPDFRKDDFYKAIINFQMRERRFGKTSEQIENINEKA</sequence>
<feature type="binding site" evidence="2">
    <location>
        <begin position="195"/>
        <end position="197"/>
    </location>
    <ligand>
        <name>substrate</name>
    </ligand>
</feature>
<comment type="function">
    <text evidence="2">Catalyzes the condensation of isopentenyl diphosphate (IPP) with allylic pyrophosphates generating different type of terpenoids.</text>
</comment>
<dbReference type="PANTHER" id="PTHR10291:SF0">
    <property type="entry name" value="DEHYDRODOLICHYL DIPHOSPHATE SYNTHASE 2"/>
    <property type="match status" value="1"/>
</dbReference>
<keyword evidence="4" id="KW-1185">Reference proteome</keyword>
<dbReference type="CDD" id="cd00475">
    <property type="entry name" value="Cis_IPPS"/>
    <property type="match status" value="1"/>
</dbReference>
<comment type="cofactor">
    <cofactor evidence="2">
        <name>Mg(2+)</name>
        <dbReference type="ChEBI" id="CHEBI:18420"/>
    </cofactor>
    <text evidence="2">Binds 2 magnesium ions per subunit.</text>
</comment>
<dbReference type="NCBIfam" id="TIGR00055">
    <property type="entry name" value="uppS"/>
    <property type="match status" value="1"/>
</dbReference>
<feature type="binding site" evidence="2">
    <location>
        <begin position="22"/>
        <end position="25"/>
    </location>
    <ligand>
        <name>substrate</name>
    </ligand>
</feature>
<comment type="subunit">
    <text evidence="2">Homodimer.</text>
</comment>
<name>A0ABW3Y0S5_9FLAO</name>
<dbReference type="NCBIfam" id="NF011405">
    <property type="entry name" value="PRK14830.1"/>
    <property type="match status" value="1"/>
</dbReference>
<keyword evidence="2" id="KW-0479">Metal-binding</keyword>
<dbReference type="EC" id="2.5.1.-" evidence="2"/>
<accession>A0ABW3Y0S5</accession>
<dbReference type="Proteomes" id="UP001597201">
    <property type="component" value="Unassembled WGS sequence"/>
</dbReference>
<feature type="binding site" evidence="2">
    <location>
        <position position="21"/>
    </location>
    <ligand>
        <name>Mg(2+)</name>
        <dbReference type="ChEBI" id="CHEBI:18420"/>
    </ligand>
</feature>
<evidence type="ECO:0000313" key="3">
    <source>
        <dbReference type="EMBL" id="MFD1314530.1"/>
    </source>
</evidence>
<feature type="active site" evidence="2">
    <location>
        <position position="21"/>
    </location>
</feature>
<gene>
    <name evidence="3" type="ORF">ACFQ39_02790</name>
</gene>
<feature type="binding site" evidence="2">
    <location>
        <position position="72"/>
    </location>
    <ligand>
        <name>substrate</name>
    </ligand>
</feature>
<dbReference type="PANTHER" id="PTHR10291">
    <property type="entry name" value="DEHYDRODOLICHYL DIPHOSPHATE SYNTHASE FAMILY MEMBER"/>
    <property type="match status" value="1"/>
</dbReference>
<dbReference type="GO" id="GO:0016740">
    <property type="term" value="F:transferase activity"/>
    <property type="evidence" value="ECO:0007669"/>
    <property type="project" value="UniProtKB-KW"/>
</dbReference>
<keyword evidence="1 2" id="KW-0808">Transferase</keyword>
<comment type="similarity">
    <text evidence="2">Belongs to the UPP synthase family.</text>
</comment>
<evidence type="ECO:0000313" key="4">
    <source>
        <dbReference type="Proteomes" id="UP001597201"/>
    </source>
</evidence>
<feature type="binding site" evidence="2">
    <location>
        <position position="189"/>
    </location>
    <ligand>
        <name>substrate</name>
    </ligand>
</feature>
<feature type="binding site" evidence="2">
    <location>
        <position position="208"/>
    </location>
    <ligand>
        <name>Mg(2+)</name>
        <dbReference type="ChEBI" id="CHEBI:18420"/>
    </ligand>
</feature>
<keyword evidence="2" id="KW-0460">Magnesium</keyword>
<dbReference type="InterPro" id="IPR001441">
    <property type="entry name" value="UPP_synth-like"/>
</dbReference>
<feature type="active site" description="Proton acceptor" evidence="2">
    <location>
        <position position="69"/>
    </location>
</feature>
<protein>
    <recommendedName>
        <fullName evidence="2">Isoprenyl transferase</fullName>
        <ecNumber evidence="2">2.5.1.-</ecNumber>
    </recommendedName>
</protein>
<evidence type="ECO:0000256" key="2">
    <source>
        <dbReference type="HAMAP-Rule" id="MF_01139"/>
    </source>
</evidence>
<feature type="binding site" evidence="2">
    <location>
        <position position="26"/>
    </location>
    <ligand>
        <name>substrate</name>
    </ligand>
</feature>
<feature type="binding site" evidence="2">
    <location>
        <position position="34"/>
    </location>
    <ligand>
        <name>substrate</name>
    </ligand>
</feature>
<feature type="binding site" evidence="2">
    <location>
        <position position="38"/>
    </location>
    <ligand>
        <name>substrate</name>
    </ligand>
</feature>